<evidence type="ECO:0000313" key="2">
    <source>
        <dbReference type="EMBL" id="KAJ7332629.1"/>
    </source>
</evidence>
<gene>
    <name evidence="2" type="ORF">JRQ81_014809</name>
</gene>
<organism evidence="2 3">
    <name type="scientific">Phrynocephalus forsythii</name>
    <dbReference type="NCBI Taxonomy" id="171643"/>
    <lineage>
        <taxon>Eukaryota</taxon>
        <taxon>Metazoa</taxon>
        <taxon>Chordata</taxon>
        <taxon>Craniata</taxon>
        <taxon>Vertebrata</taxon>
        <taxon>Euteleostomi</taxon>
        <taxon>Lepidosauria</taxon>
        <taxon>Squamata</taxon>
        <taxon>Bifurcata</taxon>
        <taxon>Unidentata</taxon>
        <taxon>Episquamata</taxon>
        <taxon>Toxicofera</taxon>
        <taxon>Iguania</taxon>
        <taxon>Acrodonta</taxon>
        <taxon>Agamidae</taxon>
        <taxon>Agaminae</taxon>
        <taxon>Phrynocephalus</taxon>
    </lineage>
</organism>
<feature type="region of interest" description="Disordered" evidence="1">
    <location>
        <begin position="191"/>
        <end position="257"/>
    </location>
</feature>
<dbReference type="AlphaFoldDB" id="A0A9Q0XXE7"/>
<dbReference type="Proteomes" id="UP001142489">
    <property type="component" value="Unassembled WGS sequence"/>
</dbReference>
<protein>
    <submittedName>
        <fullName evidence="2">Uncharacterized protein</fullName>
    </submittedName>
</protein>
<name>A0A9Q0XXE7_9SAUR</name>
<proteinExistence type="predicted"/>
<dbReference type="OrthoDB" id="9886994at2759"/>
<accession>A0A9Q0XXE7</accession>
<evidence type="ECO:0000313" key="3">
    <source>
        <dbReference type="Proteomes" id="UP001142489"/>
    </source>
</evidence>
<keyword evidence="3" id="KW-1185">Reference proteome</keyword>
<feature type="compositionally biased region" description="Polar residues" evidence="1">
    <location>
        <begin position="221"/>
        <end position="246"/>
    </location>
</feature>
<sequence length="257" mass="29018">MPRRTDNLYCTHGEDTIFLAQHPPPNSLIVNASQNRAKNTSTSVPSNKEGRKLDLIGKKQYSLASFSLRTSNHLCAMDIYTRHLLFKMPTLFEQLPDDARAKLSSYHKEILSLMDYQAIAATHMADAAAHQLANAVFLRRHAWLRTATITDVAHNRIEGAPFEGEGLFAATTDESLENILKMRKTACSYSYQGSSSQPSSHPGPSQWRRPYTSAGPRPQQCPWQSYQQSHYYCSTQPPRPRATQSGRRYDHKPKHSS</sequence>
<feature type="compositionally biased region" description="Low complexity" evidence="1">
    <location>
        <begin position="191"/>
        <end position="206"/>
    </location>
</feature>
<reference evidence="2" key="1">
    <citation type="journal article" date="2023" name="DNA Res.">
        <title>Chromosome-level genome assembly of Phrynocephalus forsythii using third-generation DNA sequencing and Hi-C analysis.</title>
        <authorList>
            <person name="Qi Y."/>
            <person name="Zhao W."/>
            <person name="Zhao Y."/>
            <person name="Niu C."/>
            <person name="Cao S."/>
            <person name="Zhang Y."/>
        </authorList>
    </citation>
    <scope>NUCLEOTIDE SEQUENCE</scope>
    <source>
        <tissue evidence="2">Muscle</tissue>
    </source>
</reference>
<dbReference type="EMBL" id="JAPFRF010000005">
    <property type="protein sequence ID" value="KAJ7332629.1"/>
    <property type="molecule type" value="Genomic_DNA"/>
</dbReference>
<evidence type="ECO:0000256" key="1">
    <source>
        <dbReference type="SAM" id="MobiDB-lite"/>
    </source>
</evidence>
<comment type="caution">
    <text evidence="2">The sequence shown here is derived from an EMBL/GenBank/DDBJ whole genome shotgun (WGS) entry which is preliminary data.</text>
</comment>
<dbReference type="Gene3D" id="1.10.287.3160">
    <property type="match status" value="1"/>
</dbReference>